<keyword evidence="13" id="KW-1185">Reference proteome</keyword>
<dbReference type="SUPFAM" id="SSF54534">
    <property type="entry name" value="FKBP-like"/>
    <property type="match status" value="1"/>
</dbReference>
<dbReference type="GO" id="GO:0042026">
    <property type="term" value="P:protein refolding"/>
    <property type="evidence" value="ECO:0007669"/>
    <property type="project" value="UniProtKB-ARBA"/>
</dbReference>
<protein>
    <recommendedName>
        <fullName evidence="10">Peptidyl-prolyl cis-trans isomerase</fullName>
        <ecNumber evidence="10">5.2.1.8</ecNumber>
    </recommendedName>
</protein>
<evidence type="ECO:0000256" key="3">
    <source>
        <dbReference type="ARBA" id="ARBA00006577"/>
    </source>
</evidence>
<evidence type="ECO:0000256" key="4">
    <source>
        <dbReference type="ARBA" id="ARBA00022490"/>
    </source>
</evidence>
<comment type="similarity">
    <text evidence="3 10">Belongs to the FKBP-type PPIase family.</text>
</comment>
<name>A0A3A6TMS8_9GAMM</name>
<dbReference type="EMBL" id="QYYH01000073">
    <property type="protein sequence ID" value="RJY12552.1"/>
    <property type="molecule type" value="Genomic_DNA"/>
</dbReference>
<organism evidence="12 13">
    <name type="scientific">Parashewanella spongiae</name>
    <dbReference type="NCBI Taxonomy" id="342950"/>
    <lineage>
        <taxon>Bacteria</taxon>
        <taxon>Pseudomonadati</taxon>
        <taxon>Pseudomonadota</taxon>
        <taxon>Gammaproteobacteria</taxon>
        <taxon>Alteromonadales</taxon>
        <taxon>Shewanellaceae</taxon>
        <taxon>Parashewanella</taxon>
    </lineage>
</organism>
<keyword evidence="7 9" id="KW-0413">Isomerase</keyword>
<evidence type="ECO:0000256" key="10">
    <source>
        <dbReference type="RuleBase" id="RU003915"/>
    </source>
</evidence>
<proteinExistence type="inferred from homology"/>
<reference evidence="12 13" key="1">
    <citation type="submission" date="2018-09" db="EMBL/GenBank/DDBJ databases">
        <title>Phylogeny of the Shewanellaceae, and recommendation for two new genera, Pseudoshewanella and Parashewanella.</title>
        <authorList>
            <person name="Wang G."/>
        </authorList>
    </citation>
    <scope>NUCLEOTIDE SEQUENCE [LARGE SCALE GENOMIC DNA]</scope>
    <source>
        <strain evidence="12 13">KCTC 22492</strain>
    </source>
</reference>
<sequence>MKIAQHSAVTVHYRLTDADGQLIEDSFDAEPMLYLHGANNMIPGLEAALEGKIVGDKIDVTIAAKDGYGEIVEELRQEVPLDAFGDIEDIAPGMRFMAETDNGEIPVQITEVKDDTVIVDGNHPLSGKDLSFHVEVIEVRTATENEIDHGHIHAAGSDCEH</sequence>
<evidence type="ECO:0000256" key="8">
    <source>
        <dbReference type="ARBA" id="ARBA00037071"/>
    </source>
</evidence>
<accession>A0A3A6TMS8</accession>
<dbReference type="OrthoDB" id="9808891at2"/>
<dbReference type="PANTHER" id="PTHR47861">
    <property type="entry name" value="FKBP-TYPE PEPTIDYL-PROLYL CIS-TRANS ISOMERASE SLYD"/>
    <property type="match status" value="1"/>
</dbReference>
<evidence type="ECO:0000313" key="13">
    <source>
        <dbReference type="Proteomes" id="UP000273022"/>
    </source>
</evidence>
<dbReference type="Pfam" id="PF00254">
    <property type="entry name" value="FKBP_C"/>
    <property type="match status" value="1"/>
</dbReference>
<dbReference type="InterPro" id="IPR048261">
    <property type="entry name" value="SlpA/SlyD-like_ins_sf"/>
</dbReference>
<evidence type="ECO:0000313" key="12">
    <source>
        <dbReference type="EMBL" id="RJY12552.1"/>
    </source>
</evidence>
<evidence type="ECO:0000256" key="5">
    <source>
        <dbReference type="ARBA" id="ARBA00023110"/>
    </source>
</evidence>
<dbReference type="GO" id="GO:0005737">
    <property type="term" value="C:cytoplasm"/>
    <property type="evidence" value="ECO:0007669"/>
    <property type="project" value="UniProtKB-SubCell"/>
</dbReference>
<dbReference type="EC" id="5.2.1.8" evidence="10"/>
<evidence type="ECO:0000256" key="1">
    <source>
        <dbReference type="ARBA" id="ARBA00000971"/>
    </source>
</evidence>
<dbReference type="PROSITE" id="PS50059">
    <property type="entry name" value="FKBP_PPIASE"/>
    <property type="match status" value="1"/>
</dbReference>
<dbReference type="InterPro" id="IPR046357">
    <property type="entry name" value="PPIase_dom_sf"/>
</dbReference>
<dbReference type="AlphaFoldDB" id="A0A3A6TMS8"/>
<evidence type="ECO:0000256" key="2">
    <source>
        <dbReference type="ARBA" id="ARBA00004496"/>
    </source>
</evidence>
<dbReference type="GO" id="GO:0003755">
    <property type="term" value="F:peptidyl-prolyl cis-trans isomerase activity"/>
    <property type="evidence" value="ECO:0007669"/>
    <property type="project" value="UniProtKB-UniRule"/>
</dbReference>
<dbReference type="InterPro" id="IPR001179">
    <property type="entry name" value="PPIase_FKBP_dom"/>
</dbReference>
<dbReference type="Proteomes" id="UP000273022">
    <property type="component" value="Unassembled WGS sequence"/>
</dbReference>
<dbReference type="Gene3D" id="2.40.10.330">
    <property type="match status" value="1"/>
</dbReference>
<feature type="domain" description="PPIase FKBP-type" evidence="11">
    <location>
        <begin position="6"/>
        <end position="83"/>
    </location>
</feature>
<keyword evidence="5 9" id="KW-0697">Rotamase</keyword>
<keyword evidence="6" id="KW-0143">Chaperone</keyword>
<keyword evidence="4" id="KW-0963">Cytoplasm</keyword>
<comment type="subcellular location">
    <subcellularLocation>
        <location evidence="2">Cytoplasm</location>
    </subcellularLocation>
</comment>
<evidence type="ECO:0000256" key="7">
    <source>
        <dbReference type="ARBA" id="ARBA00023235"/>
    </source>
</evidence>
<comment type="function">
    <text evidence="8">Also involved in hydrogenase metallocenter assembly, probably by participating in the nickel insertion step. This function in hydrogenase biosynthesis requires chaperone activity and the presence of the metal-binding domain, but not PPIase activity.</text>
</comment>
<evidence type="ECO:0000256" key="6">
    <source>
        <dbReference type="ARBA" id="ARBA00023186"/>
    </source>
</evidence>
<dbReference type="PANTHER" id="PTHR47861:SF3">
    <property type="entry name" value="FKBP-TYPE PEPTIDYL-PROLYL CIS-TRANS ISOMERASE SLYD"/>
    <property type="match status" value="1"/>
</dbReference>
<gene>
    <name evidence="12" type="ORF">D5R81_12285</name>
</gene>
<comment type="catalytic activity">
    <reaction evidence="1 9 10">
        <text>[protein]-peptidylproline (omega=180) = [protein]-peptidylproline (omega=0)</text>
        <dbReference type="Rhea" id="RHEA:16237"/>
        <dbReference type="Rhea" id="RHEA-COMP:10747"/>
        <dbReference type="Rhea" id="RHEA-COMP:10748"/>
        <dbReference type="ChEBI" id="CHEBI:83833"/>
        <dbReference type="ChEBI" id="CHEBI:83834"/>
        <dbReference type="EC" id="5.2.1.8"/>
    </reaction>
</comment>
<dbReference type="Gene3D" id="3.10.50.40">
    <property type="match status" value="1"/>
</dbReference>
<evidence type="ECO:0000256" key="9">
    <source>
        <dbReference type="PROSITE-ProRule" id="PRU00277"/>
    </source>
</evidence>
<comment type="caution">
    <text evidence="12">The sequence shown here is derived from an EMBL/GenBank/DDBJ whole genome shotgun (WGS) entry which is preliminary data.</text>
</comment>
<evidence type="ECO:0000259" key="11">
    <source>
        <dbReference type="PROSITE" id="PS50059"/>
    </source>
</evidence>